<dbReference type="Proteomes" id="UP000077752">
    <property type="component" value="Unassembled WGS sequence"/>
</dbReference>
<sequence length="128" mass="14032">MAIGIDAIQWIATTVGIAIQAARLHGAFRVRSVKTHQDRIVKAVSCSQCIGCQRRLSEFAIEAQMTADNLLGGRNTIEVISNMADRSLNPSRRYIAPLADEKRQRDSTVPVRFTTGVDVAHGGTSLRR</sequence>
<dbReference type="EMBL" id="LUCV01000031">
    <property type="protein sequence ID" value="OAI88431.1"/>
    <property type="molecule type" value="Genomic_DNA"/>
</dbReference>
<reference evidence="1 2" key="1">
    <citation type="submission" date="2016-03" db="EMBL/GenBank/DDBJ databases">
        <title>Draft Genome Assembly of Pseudomonas putida strain CBF10-2.</title>
        <authorList>
            <person name="Iyer R.S."/>
            <person name="Damania A."/>
        </authorList>
    </citation>
    <scope>NUCLEOTIDE SEQUENCE [LARGE SCALE GENOMIC DNA]</scope>
    <source>
        <strain evidence="1 2">CBF10-2</strain>
    </source>
</reference>
<evidence type="ECO:0000313" key="2">
    <source>
        <dbReference type="Proteomes" id="UP000077752"/>
    </source>
</evidence>
<proteinExistence type="predicted"/>
<name>A0A177SJD4_PSEPU</name>
<dbReference type="AlphaFoldDB" id="A0A177SJD4"/>
<organism evidence="1 2">
    <name type="scientific">Pseudomonas putida</name>
    <name type="common">Arthrobacter siderocapsulatus</name>
    <dbReference type="NCBI Taxonomy" id="303"/>
    <lineage>
        <taxon>Bacteria</taxon>
        <taxon>Pseudomonadati</taxon>
        <taxon>Pseudomonadota</taxon>
        <taxon>Gammaproteobacteria</taxon>
        <taxon>Pseudomonadales</taxon>
        <taxon>Pseudomonadaceae</taxon>
        <taxon>Pseudomonas</taxon>
    </lineage>
</organism>
<gene>
    <name evidence="1" type="ORF">AYO28_23395</name>
</gene>
<accession>A0A177SJD4</accession>
<protein>
    <submittedName>
        <fullName evidence="1">Uncharacterized protein</fullName>
    </submittedName>
</protein>
<comment type="caution">
    <text evidence="1">The sequence shown here is derived from an EMBL/GenBank/DDBJ whole genome shotgun (WGS) entry which is preliminary data.</text>
</comment>
<evidence type="ECO:0000313" key="1">
    <source>
        <dbReference type="EMBL" id="OAI88431.1"/>
    </source>
</evidence>